<dbReference type="Pfam" id="PF10609">
    <property type="entry name" value="ParA"/>
    <property type="match status" value="1"/>
</dbReference>
<dbReference type="InterPro" id="IPR033756">
    <property type="entry name" value="YlxH/NBP35"/>
</dbReference>
<accession>A0ABW1M9F1</accession>
<evidence type="ECO:0000256" key="1">
    <source>
        <dbReference type="ARBA" id="ARBA00022741"/>
    </source>
</evidence>
<evidence type="ECO:0000256" key="2">
    <source>
        <dbReference type="ARBA" id="ARBA00022840"/>
    </source>
</evidence>
<evidence type="ECO:0000313" key="3">
    <source>
        <dbReference type="EMBL" id="MFC6060384.1"/>
    </source>
</evidence>
<dbReference type="InterPro" id="IPR050625">
    <property type="entry name" value="ParA/MinD_ATPase"/>
</dbReference>
<dbReference type="PANTHER" id="PTHR43384">
    <property type="entry name" value="SEPTUM SITE-DETERMINING PROTEIN MIND HOMOLOG, CHLOROPLASTIC-RELATED"/>
    <property type="match status" value="1"/>
</dbReference>
<protein>
    <submittedName>
        <fullName evidence="3">KGGVGR-motif variant AAA ATPase</fullName>
    </submittedName>
</protein>
<gene>
    <name evidence="3" type="ORF">ACFP50_34790</name>
</gene>
<dbReference type="NCBIfam" id="NF047398">
    <property type="entry name" value="AAA_KGGVGR"/>
    <property type="match status" value="1"/>
</dbReference>
<dbReference type="PANTHER" id="PTHR43384:SF6">
    <property type="entry name" value="SEPTUM SITE-DETERMINING PROTEIN MIND HOMOLOG, CHLOROPLASTIC"/>
    <property type="match status" value="1"/>
</dbReference>
<comment type="caution">
    <text evidence="3">The sequence shown here is derived from an EMBL/GenBank/DDBJ whole genome shotgun (WGS) entry which is preliminary data.</text>
</comment>
<dbReference type="SUPFAM" id="SSF52540">
    <property type="entry name" value="P-loop containing nucleoside triphosphate hydrolases"/>
    <property type="match status" value="1"/>
</dbReference>
<dbReference type="EMBL" id="JBHSPT010000119">
    <property type="protein sequence ID" value="MFC6060384.1"/>
    <property type="molecule type" value="Genomic_DNA"/>
</dbReference>
<keyword evidence="4" id="KW-1185">Reference proteome</keyword>
<sequence>MAAQKVAGDAAALGRDVVLARDLLGRSSLLIDDMQQKLPSDSPEFTALRERFVDATHPFTGVEPVQTARSMFAPELFFTAPELTEVSPRADGVGRVCTLERTVVGTDWLQQGDHGDDSTSGTPVSRRDRRVALYGFKGGVGRSTATAVLARHLADLGRCVLVVDLDLESPGVSNLLSDEAGRPRHGIVDHLVEAAVGNADTLELVSRASLLNYQSNGEVFLAPAVGLPLEGQPYTYLSKLNRIYTDLPATRDDPTPRPFAVRLEQAIAACEDQVERRARRPDHVLLDSRAGIHDIAAVTLTRLSGLALLFAVDNPSTWEGYRMLLSEWQRRPDRARELRERIRMVGAMFHSAGDTERLGVLRKNAYDLFVDTLYNLPDEDEPEPFYSPYGQVDDAPYAAIPILFGNDLVGLDPSRSRRWPELPFVEAAYSKFTTTVERLLPEPHEDA</sequence>
<evidence type="ECO:0000313" key="4">
    <source>
        <dbReference type="Proteomes" id="UP001596242"/>
    </source>
</evidence>
<keyword evidence="2" id="KW-0067">ATP-binding</keyword>
<dbReference type="Gene3D" id="3.40.50.300">
    <property type="entry name" value="P-loop containing nucleotide triphosphate hydrolases"/>
    <property type="match status" value="1"/>
</dbReference>
<dbReference type="Proteomes" id="UP001596242">
    <property type="component" value="Unassembled WGS sequence"/>
</dbReference>
<keyword evidence="1" id="KW-0547">Nucleotide-binding</keyword>
<proteinExistence type="predicted"/>
<dbReference type="InterPro" id="IPR027417">
    <property type="entry name" value="P-loop_NTPase"/>
</dbReference>
<dbReference type="RefSeq" id="WP_386406352.1">
    <property type="nucleotide sequence ID" value="NZ_JBHSPT010000119.1"/>
</dbReference>
<name>A0ABW1M9F1_9ACTN</name>
<organism evidence="3 4">
    <name type="scientific">Streptomyces pratens</name>
    <dbReference type="NCBI Taxonomy" id="887456"/>
    <lineage>
        <taxon>Bacteria</taxon>
        <taxon>Bacillati</taxon>
        <taxon>Actinomycetota</taxon>
        <taxon>Actinomycetes</taxon>
        <taxon>Kitasatosporales</taxon>
        <taxon>Streptomycetaceae</taxon>
        <taxon>Streptomyces</taxon>
    </lineage>
</organism>
<reference evidence="4" key="1">
    <citation type="journal article" date="2019" name="Int. J. Syst. Evol. Microbiol.">
        <title>The Global Catalogue of Microorganisms (GCM) 10K type strain sequencing project: providing services to taxonomists for standard genome sequencing and annotation.</title>
        <authorList>
            <consortium name="The Broad Institute Genomics Platform"/>
            <consortium name="The Broad Institute Genome Sequencing Center for Infectious Disease"/>
            <person name="Wu L."/>
            <person name="Ma J."/>
        </authorList>
    </citation>
    <scope>NUCLEOTIDE SEQUENCE [LARGE SCALE GENOMIC DNA]</scope>
    <source>
        <strain evidence="4">JCM 12763</strain>
    </source>
</reference>
<dbReference type="CDD" id="cd01983">
    <property type="entry name" value="SIMIBI"/>
    <property type="match status" value="1"/>
</dbReference>